<dbReference type="EMBL" id="FO203427">
    <property type="protein sequence ID" value="CCH49350.1"/>
    <property type="molecule type" value="Genomic_DNA"/>
</dbReference>
<feature type="compositionally biased region" description="Low complexity" evidence="1">
    <location>
        <begin position="43"/>
        <end position="60"/>
    </location>
</feature>
<dbReference type="eggNOG" id="ENOG5031879">
    <property type="taxonomic scope" value="Bacteria"/>
</dbReference>
<protein>
    <recommendedName>
        <fullName evidence="5">Lipoprotein</fullName>
    </recommendedName>
</protein>
<keyword evidence="4" id="KW-1185">Reference proteome</keyword>
<reference evidence="3 4" key="1">
    <citation type="journal article" date="2013" name="PLoS ONE">
        <title>The first genomic and proteomic characterization of a deep-sea sulfate reducer: insights into the piezophilic lifestyle of Desulfovibrio piezophilus.</title>
        <authorList>
            <person name="Pradel N."/>
            <person name="Ji B."/>
            <person name="Gimenez G."/>
            <person name="Talla E."/>
            <person name="Lenoble P."/>
            <person name="Garel M."/>
            <person name="Tamburini C."/>
            <person name="Fourquet P."/>
            <person name="Lebrun R."/>
            <person name="Bertin P."/>
            <person name="Denis Y."/>
            <person name="Pophillat M."/>
            <person name="Barbe V."/>
            <person name="Ollivier B."/>
            <person name="Dolla A."/>
        </authorList>
    </citation>
    <scope>NUCLEOTIDE SEQUENCE [LARGE SCALE GENOMIC DNA]</scope>
    <source>
        <strain evidence="4">DSM 10523 / SB164P1</strain>
    </source>
</reference>
<dbReference type="Proteomes" id="UP000011724">
    <property type="component" value="Chromosome"/>
</dbReference>
<evidence type="ECO:0000313" key="3">
    <source>
        <dbReference type="EMBL" id="CCH49350.1"/>
    </source>
</evidence>
<feature type="chain" id="PRO_5004018891" description="Lipoprotein" evidence="2">
    <location>
        <begin position="28"/>
        <end position="198"/>
    </location>
</feature>
<dbReference type="RefSeq" id="WP_015415394.1">
    <property type="nucleotide sequence ID" value="NC_020409.1"/>
</dbReference>
<feature type="signal peptide" evidence="2">
    <location>
        <begin position="1"/>
        <end position="27"/>
    </location>
</feature>
<evidence type="ECO:0008006" key="5">
    <source>
        <dbReference type="Google" id="ProtNLM"/>
    </source>
</evidence>
<dbReference type="KEGG" id="dpi:BN4_12115"/>
<dbReference type="PATRIC" id="fig|879567.3.peg.2255"/>
<name>M1WMC2_PSEP2</name>
<reference evidence="4" key="2">
    <citation type="journal article" date="2013" name="Stand. Genomic Sci.">
        <title>Complete genome sequence of Desulfocapsa sulfexigens, a marine deltaproteobacterium specialized in disproportionating inorganic sulfur compounds.</title>
        <authorList>
            <person name="Finster K.W."/>
            <person name="Kjeldsen K.U."/>
            <person name="Kube M."/>
            <person name="Reinhardt R."/>
            <person name="Mussmann M."/>
            <person name="Amann R."/>
            <person name="Schreiber L."/>
        </authorList>
    </citation>
    <scope>NUCLEOTIDE SEQUENCE [LARGE SCALE GENOMIC DNA]</scope>
    <source>
        <strain evidence="4">DSM 10523 / SB164P1</strain>
    </source>
</reference>
<keyword evidence="2" id="KW-0732">Signal</keyword>
<proteinExistence type="predicted"/>
<gene>
    <name evidence="3" type="ordered locus">BN4_12115</name>
</gene>
<dbReference type="AlphaFoldDB" id="M1WMC2"/>
<dbReference type="STRING" id="1322246.BN4_12115"/>
<evidence type="ECO:0000313" key="4">
    <source>
        <dbReference type="Proteomes" id="UP000011724"/>
    </source>
</evidence>
<dbReference type="BioCyc" id="DPIE1322246:BN4_RS10640-MONOMER"/>
<dbReference type="PROSITE" id="PS51257">
    <property type="entry name" value="PROKAR_LIPOPROTEIN"/>
    <property type="match status" value="1"/>
</dbReference>
<evidence type="ECO:0000256" key="2">
    <source>
        <dbReference type="SAM" id="SignalP"/>
    </source>
</evidence>
<dbReference type="HOGENOM" id="CLU_1479783_0_0_7"/>
<accession>M1WMC2</accession>
<sequence length="198" mass="22099">MRYQFRIPTSAALLLTFLLLLTLVACAGKEDAPIDGGDTPAGETSDTETQATSQDQSSQADQEDDDAFDVQAINLDPLGDIRLVDGTVLELTQLEPIGKYYVYLSGKLNDRSSTVISLTRIKDLRRWKSITFPEPRTVVITTRDEKELKFTSAALYFGNDSYDTYTFRVTPPGSYQSEITEVKKKDVIAINFNPLKNQ</sequence>
<feature type="region of interest" description="Disordered" evidence="1">
    <location>
        <begin position="32"/>
        <end position="65"/>
    </location>
</feature>
<evidence type="ECO:0000256" key="1">
    <source>
        <dbReference type="SAM" id="MobiDB-lite"/>
    </source>
</evidence>
<organism evidence="3 4">
    <name type="scientific">Pseudodesulfovibrio piezophilus (strain DSM 21447 / JCM 15486 / C1TLV30)</name>
    <name type="common">Desulfovibrio piezophilus</name>
    <dbReference type="NCBI Taxonomy" id="1322246"/>
    <lineage>
        <taxon>Bacteria</taxon>
        <taxon>Pseudomonadati</taxon>
        <taxon>Thermodesulfobacteriota</taxon>
        <taxon>Desulfovibrionia</taxon>
        <taxon>Desulfovibrionales</taxon>
        <taxon>Desulfovibrionaceae</taxon>
    </lineage>
</organism>
<dbReference type="OrthoDB" id="5465160at2"/>